<comment type="caution">
    <text evidence="2">The sequence shown here is derived from an EMBL/GenBank/DDBJ whole genome shotgun (WGS) entry which is preliminary data.</text>
</comment>
<dbReference type="Pfam" id="PF23655">
    <property type="entry name" value="LYRM_2"/>
    <property type="match status" value="1"/>
</dbReference>
<sequence length="69" mass="8057">MTKGLIWAKAEDLARTRGRVLFLYHQILQSFDSPKMSHNLAAWLTMKAEVRTIFMEGSDERSIHVFFKT</sequence>
<evidence type="ECO:0000259" key="1">
    <source>
        <dbReference type="Pfam" id="PF23655"/>
    </source>
</evidence>
<dbReference type="PANTHER" id="PTHR36724:SF1">
    <property type="entry name" value="COMPLEX 1 LYR-LIKE PROTEIN"/>
    <property type="match status" value="1"/>
</dbReference>
<dbReference type="AlphaFoldDB" id="A0A7J7MKT7"/>
<name>A0A7J7MKT7_9MAGN</name>
<feature type="domain" description="LYR motif containing" evidence="1">
    <location>
        <begin position="12"/>
        <end position="64"/>
    </location>
</feature>
<dbReference type="EMBL" id="JACGCM010001428">
    <property type="protein sequence ID" value="KAF6155467.1"/>
    <property type="molecule type" value="Genomic_DNA"/>
</dbReference>
<reference evidence="2 3" key="1">
    <citation type="journal article" date="2020" name="IScience">
        <title>Genome Sequencing of the Endangered Kingdonia uniflora (Circaeasteraceae, Ranunculales) Reveals Potential Mechanisms of Evolutionary Specialization.</title>
        <authorList>
            <person name="Sun Y."/>
            <person name="Deng T."/>
            <person name="Zhang A."/>
            <person name="Moore M.J."/>
            <person name="Landis J.B."/>
            <person name="Lin N."/>
            <person name="Zhang H."/>
            <person name="Zhang X."/>
            <person name="Huang J."/>
            <person name="Zhang X."/>
            <person name="Sun H."/>
            <person name="Wang H."/>
        </authorList>
    </citation>
    <scope>NUCLEOTIDE SEQUENCE [LARGE SCALE GENOMIC DNA]</scope>
    <source>
        <strain evidence="2">TB1705</strain>
        <tissue evidence="2">Leaf</tissue>
    </source>
</reference>
<dbReference type="OrthoDB" id="1907185at2759"/>
<evidence type="ECO:0000313" key="2">
    <source>
        <dbReference type="EMBL" id="KAF6155467.1"/>
    </source>
</evidence>
<protein>
    <recommendedName>
        <fullName evidence="1">LYR motif containing domain-containing protein</fullName>
    </recommendedName>
</protein>
<proteinExistence type="predicted"/>
<accession>A0A7J7MKT7</accession>
<dbReference type="Proteomes" id="UP000541444">
    <property type="component" value="Unassembled WGS sequence"/>
</dbReference>
<dbReference type="PANTHER" id="PTHR36724">
    <property type="entry name" value="COMPLEX 1 LYR-LIKE PROTEIN"/>
    <property type="match status" value="1"/>
</dbReference>
<evidence type="ECO:0000313" key="3">
    <source>
        <dbReference type="Proteomes" id="UP000541444"/>
    </source>
</evidence>
<organism evidence="2 3">
    <name type="scientific">Kingdonia uniflora</name>
    <dbReference type="NCBI Taxonomy" id="39325"/>
    <lineage>
        <taxon>Eukaryota</taxon>
        <taxon>Viridiplantae</taxon>
        <taxon>Streptophyta</taxon>
        <taxon>Embryophyta</taxon>
        <taxon>Tracheophyta</taxon>
        <taxon>Spermatophyta</taxon>
        <taxon>Magnoliopsida</taxon>
        <taxon>Ranunculales</taxon>
        <taxon>Circaeasteraceae</taxon>
        <taxon>Kingdonia</taxon>
    </lineage>
</organism>
<gene>
    <name evidence="2" type="ORF">GIB67_019993</name>
</gene>
<keyword evidence="3" id="KW-1185">Reference proteome</keyword>
<dbReference type="InterPro" id="IPR056185">
    <property type="entry name" value="LYRM_2_plant"/>
</dbReference>